<dbReference type="InterPro" id="IPR029071">
    <property type="entry name" value="Ubiquitin-like_domsf"/>
</dbReference>
<dbReference type="PROSITE" id="PS50003">
    <property type="entry name" value="PH_DOMAIN"/>
    <property type="match status" value="1"/>
</dbReference>
<feature type="region of interest" description="Disordered" evidence="1">
    <location>
        <begin position="235"/>
        <end position="269"/>
    </location>
</feature>
<dbReference type="Gene3D" id="2.30.29.30">
    <property type="entry name" value="Pleckstrin-homology domain (PH domain)/Phosphotyrosine-binding domain (PTB)"/>
    <property type="match status" value="1"/>
</dbReference>
<dbReference type="Gene3D" id="3.10.20.90">
    <property type="entry name" value="Phosphatidylinositol 3-kinase Catalytic Subunit, Chain A, domain 1"/>
    <property type="match status" value="1"/>
</dbReference>
<feature type="region of interest" description="Disordered" evidence="1">
    <location>
        <begin position="24"/>
        <end position="198"/>
    </location>
</feature>
<dbReference type="PANTHER" id="PTHR11243:SF23">
    <property type="entry name" value="LD06925P"/>
    <property type="match status" value="1"/>
</dbReference>
<feature type="compositionally biased region" description="Low complexity" evidence="1">
    <location>
        <begin position="47"/>
        <end position="56"/>
    </location>
</feature>
<name>A0A267DRA7_9PLAT</name>
<dbReference type="GO" id="GO:0007165">
    <property type="term" value="P:signal transduction"/>
    <property type="evidence" value="ECO:0007669"/>
    <property type="project" value="InterPro"/>
</dbReference>
<evidence type="ECO:0000259" key="3">
    <source>
        <dbReference type="PROSITE" id="PS50200"/>
    </source>
</evidence>
<evidence type="ECO:0000259" key="2">
    <source>
        <dbReference type="PROSITE" id="PS50003"/>
    </source>
</evidence>
<evidence type="ECO:0008006" key="6">
    <source>
        <dbReference type="Google" id="ProtNLM"/>
    </source>
</evidence>
<comment type="caution">
    <text evidence="4">The sequence shown here is derived from an EMBL/GenBank/DDBJ whole genome shotgun (WGS) entry which is preliminary data.</text>
</comment>
<organism evidence="4 5">
    <name type="scientific">Macrostomum lignano</name>
    <dbReference type="NCBI Taxonomy" id="282301"/>
    <lineage>
        <taxon>Eukaryota</taxon>
        <taxon>Metazoa</taxon>
        <taxon>Spiralia</taxon>
        <taxon>Lophotrochozoa</taxon>
        <taxon>Platyhelminthes</taxon>
        <taxon>Rhabditophora</taxon>
        <taxon>Macrostomorpha</taxon>
        <taxon>Macrostomida</taxon>
        <taxon>Macrostomidae</taxon>
        <taxon>Macrostomum</taxon>
    </lineage>
</organism>
<dbReference type="Proteomes" id="UP000215902">
    <property type="component" value="Unassembled WGS sequence"/>
</dbReference>
<dbReference type="InterPro" id="IPR001849">
    <property type="entry name" value="PH_domain"/>
</dbReference>
<dbReference type="PROSITE" id="PS50200">
    <property type="entry name" value="RA"/>
    <property type="match status" value="1"/>
</dbReference>
<feature type="compositionally biased region" description="Basic and acidic residues" evidence="1">
    <location>
        <begin position="24"/>
        <end position="37"/>
    </location>
</feature>
<dbReference type="Pfam" id="PF21989">
    <property type="entry name" value="RA_2"/>
    <property type="match status" value="1"/>
</dbReference>
<evidence type="ECO:0000256" key="1">
    <source>
        <dbReference type="SAM" id="MobiDB-lite"/>
    </source>
</evidence>
<dbReference type="InterPro" id="IPR039664">
    <property type="entry name" value="GRB/APBB1IP"/>
</dbReference>
<dbReference type="STRING" id="282301.A0A267DRA7"/>
<accession>A0A267DRA7</accession>
<feature type="domain" description="PH" evidence="2">
    <location>
        <begin position="422"/>
        <end position="531"/>
    </location>
</feature>
<feature type="compositionally biased region" description="Low complexity" evidence="1">
    <location>
        <begin position="242"/>
        <end position="252"/>
    </location>
</feature>
<feature type="domain" description="Ras-associating" evidence="3">
    <location>
        <begin position="298"/>
        <end position="380"/>
    </location>
</feature>
<dbReference type="SUPFAM" id="SSF54236">
    <property type="entry name" value="Ubiquitin-like"/>
    <property type="match status" value="1"/>
</dbReference>
<sequence length="587" mass="64502">MATNELDSILDSLHALQLDLDKCLREENREAKRKPEEEPPPPPPPQQKQQQQQQQQCLEALLEMDESRDDFPPPPPPEELTQLPDFPGSPAVPAASAAAAAAAASEVASNDSGIHAESPTTVRRSGAAVAASLSPKLKTSPQALIFSAPPEARRTPASMNRSQHSPAPPAAGAAATANHSAAARSSLQEDGQAARGWGPQPQLVRQQMSLQETKSGTSSVAYEEEAILPSLMSVTQPERPHQQQQQQQQKQKAPQSPTPSESPVPIAGGNAFYLSSMRERIRVMDQLFNKTNLTRMAVRIHCLDRTTKMLALDERSKTGLVCTMMANKSLADRRLNHCIVEKLPDMKMERIIEDHELLGDTLLAWPANSKNLLFFEEREEKFGALTNPDVYLGGTFTRERGESTQQQMSRVINDLFEGEGSAPPIKDTLHVRLAGTKSWKKRLCILRSSGIYAVKKGKSELKCVTSLSGYHLFTTLGGWTSKGKIEAPTPHGFALKALQTHSLQSKQIHFFAAANEASMKRWCTALRIAMTGNQYHLSYLFATSQPMPSRRLKLLASLLEEDLAWQSDSSFMSLKMTSHIPLSVLSA</sequence>
<protein>
    <recommendedName>
        <fullName evidence="6">PH domain-containing protein</fullName>
    </recommendedName>
</protein>
<feature type="compositionally biased region" description="Low complexity" evidence="1">
    <location>
        <begin position="89"/>
        <end position="109"/>
    </location>
</feature>
<dbReference type="SUPFAM" id="SSF50729">
    <property type="entry name" value="PH domain-like"/>
    <property type="match status" value="1"/>
</dbReference>
<feature type="compositionally biased region" description="Low complexity" evidence="1">
    <location>
        <begin position="170"/>
        <end position="186"/>
    </location>
</feature>
<evidence type="ECO:0000313" key="4">
    <source>
        <dbReference type="EMBL" id="PAA51217.1"/>
    </source>
</evidence>
<dbReference type="PANTHER" id="PTHR11243">
    <property type="entry name" value="GROWTH FACTOR RECEPTOR-BOUND PROTEIN"/>
    <property type="match status" value="1"/>
</dbReference>
<keyword evidence="5" id="KW-1185">Reference proteome</keyword>
<dbReference type="EMBL" id="NIVC01003481">
    <property type="protein sequence ID" value="PAA51217.1"/>
    <property type="molecule type" value="Genomic_DNA"/>
</dbReference>
<dbReference type="InterPro" id="IPR011993">
    <property type="entry name" value="PH-like_dom_sf"/>
</dbReference>
<dbReference type="AlphaFoldDB" id="A0A267DRA7"/>
<evidence type="ECO:0000313" key="5">
    <source>
        <dbReference type="Proteomes" id="UP000215902"/>
    </source>
</evidence>
<dbReference type="Pfam" id="PF00169">
    <property type="entry name" value="PH"/>
    <property type="match status" value="1"/>
</dbReference>
<proteinExistence type="predicted"/>
<dbReference type="OrthoDB" id="6288217at2759"/>
<dbReference type="InterPro" id="IPR000159">
    <property type="entry name" value="RA_dom"/>
</dbReference>
<gene>
    <name evidence="4" type="ORF">BOX15_Mlig023480g1</name>
</gene>
<dbReference type="SMART" id="SM00233">
    <property type="entry name" value="PH"/>
    <property type="match status" value="1"/>
</dbReference>
<reference evidence="4 5" key="1">
    <citation type="submission" date="2017-06" db="EMBL/GenBank/DDBJ databases">
        <title>A platform for efficient transgenesis in Macrostomum lignano, a flatworm model organism for stem cell research.</title>
        <authorList>
            <person name="Berezikov E."/>
        </authorList>
    </citation>
    <scope>NUCLEOTIDE SEQUENCE [LARGE SCALE GENOMIC DNA]</scope>
    <source>
        <strain evidence="4">DV1</strain>
        <tissue evidence="4">Whole organism</tissue>
    </source>
</reference>